<keyword evidence="1" id="KW-0129">CBS domain</keyword>
<dbReference type="Pfam" id="PF00571">
    <property type="entry name" value="CBS"/>
    <property type="match status" value="2"/>
</dbReference>
<evidence type="ECO:0000259" key="2">
    <source>
        <dbReference type="PROSITE" id="PS51371"/>
    </source>
</evidence>
<name>A0A0F9U0S9_9ZZZZ</name>
<dbReference type="InterPro" id="IPR051257">
    <property type="entry name" value="Diverse_CBS-Domain"/>
</dbReference>
<dbReference type="PANTHER" id="PTHR43080:SF2">
    <property type="entry name" value="CBS DOMAIN-CONTAINING PROTEIN"/>
    <property type="match status" value="1"/>
</dbReference>
<dbReference type="EMBL" id="LAZR01000905">
    <property type="protein sequence ID" value="KKN54951.1"/>
    <property type="molecule type" value="Genomic_DNA"/>
</dbReference>
<dbReference type="Gene3D" id="3.10.580.10">
    <property type="entry name" value="CBS-domain"/>
    <property type="match status" value="1"/>
</dbReference>
<feature type="domain" description="CBS" evidence="2">
    <location>
        <begin position="76"/>
        <end position="131"/>
    </location>
</feature>
<dbReference type="CDD" id="cd04623">
    <property type="entry name" value="CBS_pair_bac_euk"/>
    <property type="match status" value="1"/>
</dbReference>
<dbReference type="InterPro" id="IPR044725">
    <property type="entry name" value="CBSX3_CBS_dom"/>
</dbReference>
<dbReference type="InterPro" id="IPR000644">
    <property type="entry name" value="CBS_dom"/>
</dbReference>
<dbReference type="PANTHER" id="PTHR43080">
    <property type="entry name" value="CBS DOMAIN-CONTAINING PROTEIN CBSX3, MITOCHONDRIAL"/>
    <property type="match status" value="1"/>
</dbReference>
<gene>
    <name evidence="3" type="ORF">LCGC14_0587070</name>
</gene>
<sequence length="150" mass="16959">MKVRSITKNKGKPVIGLSPADSLDKAVSMLMEHRIGSLIITETSGELVGILSERDILKILDTQADNWHSMIVADAMTPNPYTCEPDNTLEEVMNIMVEHNIRHLPVVYKGRLEGMLSITDIVEELLKKAKFENKLLKNYIQNWPDAEQET</sequence>
<comment type="caution">
    <text evidence="3">The sequence shown here is derived from an EMBL/GenBank/DDBJ whole genome shotgun (WGS) entry which is preliminary data.</text>
</comment>
<accession>A0A0F9U0S9</accession>
<feature type="domain" description="CBS" evidence="2">
    <location>
        <begin position="6"/>
        <end position="66"/>
    </location>
</feature>
<dbReference type="PROSITE" id="PS51371">
    <property type="entry name" value="CBS"/>
    <property type="match status" value="2"/>
</dbReference>
<evidence type="ECO:0000256" key="1">
    <source>
        <dbReference type="ARBA" id="ARBA00023122"/>
    </source>
</evidence>
<dbReference type="SMART" id="SM00116">
    <property type="entry name" value="CBS"/>
    <property type="match status" value="2"/>
</dbReference>
<dbReference type="AlphaFoldDB" id="A0A0F9U0S9"/>
<reference evidence="3" key="1">
    <citation type="journal article" date="2015" name="Nature">
        <title>Complex archaea that bridge the gap between prokaryotes and eukaryotes.</title>
        <authorList>
            <person name="Spang A."/>
            <person name="Saw J.H."/>
            <person name="Jorgensen S.L."/>
            <person name="Zaremba-Niedzwiedzka K."/>
            <person name="Martijn J."/>
            <person name="Lind A.E."/>
            <person name="van Eijk R."/>
            <person name="Schleper C."/>
            <person name="Guy L."/>
            <person name="Ettema T.J."/>
        </authorList>
    </citation>
    <scope>NUCLEOTIDE SEQUENCE</scope>
</reference>
<organism evidence="3">
    <name type="scientific">marine sediment metagenome</name>
    <dbReference type="NCBI Taxonomy" id="412755"/>
    <lineage>
        <taxon>unclassified sequences</taxon>
        <taxon>metagenomes</taxon>
        <taxon>ecological metagenomes</taxon>
    </lineage>
</organism>
<evidence type="ECO:0000313" key="3">
    <source>
        <dbReference type="EMBL" id="KKN54951.1"/>
    </source>
</evidence>
<proteinExistence type="predicted"/>
<dbReference type="SUPFAM" id="SSF54631">
    <property type="entry name" value="CBS-domain pair"/>
    <property type="match status" value="1"/>
</dbReference>
<protein>
    <recommendedName>
        <fullName evidence="2">CBS domain-containing protein</fullName>
    </recommendedName>
</protein>
<dbReference type="InterPro" id="IPR046342">
    <property type="entry name" value="CBS_dom_sf"/>
</dbReference>